<keyword evidence="1" id="KW-0732">Signal</keyword>
<reference evidence="2" key="1">
    <citation type="submission" date="2021-11" db="EMBL/GenBank/DDBJ databases">
        <authorList>
            <consortium name="Genoscope - CEA"/>
            <person name="William W."/>
        </authorList>
    </citation>
    <scope>NUCLEOTIDE SEQUENCE</scope>
</reference>
<evidence type="ECO:0000256" key="1">
    <source>
        <dbReference type="SAM" id="SignalP"/>
    </source>
</evidence>
<feature type="chain" id="PRO_5035272361" description="Protein xylosyltransferase" evidence="1">
    <location>
        <begin position="30"/>
        <end position="481"/>
    </location>
</feature>
<evidence type="ECO:0008006" key="4">
    <source>
        <dbReference type="Google" id="ProtNLM"/>
    </source>
</evidence>
<dbReference type="OrthoDB" id="2160176at2759"/>
<sequence>MMPTWRCPSMTTTTLLAIAVLATARSSAAAITGVGTLLSGSGSSAGRGLALGVLLASPHLAAARPFGAANTSVAASPPACRAGLGSFQVNISDVFEGATCYGRRYPDLEYAFCSKDECNVQALHRHFQSHGRREGRRFGCEAAPLTAAETAKYKVHALTAAVTAKYKVHEARRRTAKYEQVACRMDHRVGACDNRLDVGRQGSHGVTCRPVGGNCACGRPADLDAAAARTGAAPGGPATRNATRICAYVRSYNGHKSVIGTMLQTMRAAVRAAGTPVDLEVHLANTDWRLPLLPCFRRRVAFEASCVDQNASGSFEIHERFDDRYQRAETAFRRRWGVTVKKDYGYILTDLWLLEMRRRGGCDFIHVTNGDNIYHVDFFRHQLAVFNARPDVGSTAVDFSCHLRRNFHSVAFNYTHIDLGCMLVRPSAMRNMTFAVRLFEDGKPQPSKRRLYAADGFLAAELARRAPAVPIHDHGPLFFHL</sequence>
<evidence type="ECO:0000313" key="2">
    <source>
        <dbReference type="EMBL" id="CAH0372508.1"/>
    </source>
</evidence>
<organism evidence="2 3">
    <name type="scientific">Pelagomonas calceolata</name>
    <dbReference type="NCBI Taxonomy" id="35677"/>
    <lineage>
        <taxon>Eukaryota</taxon>
        <taxon>Sar</taxon>
        <taxon>Stramenopiles</taxon>
        <taxon>Ochrophyta</taxon>
        <taxon>Pelagophyceae</taxon>
        <taxon>Pelagomonadales</taxon>
        <taxon>Pelagomonadaceae</taxon>
        <taxon>Pelagomonas</taxon>
    </lineage>
</organism>
<proteinExistence type="predicted"/>
<gene>
    <name evidence="2" type="ORF">PECAL_3P25090</name>
</gene>
<keyword evidence="3" id="KW-1185">Reference proteome</keyword>
<accession>A0A8J2SH98</accession>
<name>A0A8J2SH98_9STRA</name>
<protein>
    <recommendedName>
        <fullName evidence="4">Protein xylosyltransferase</fullName>
    </recommendedName>
</protein>
<dbReference type="AlphaFoldDB" id="A0A8J2SH98"/>
<dbReference type="Proteomes" id="UP000789595">
    <property type="component" value="Unassembled WGS sequence"/>
</dbReference>
<comment type="caution">
    <text evidence="2">The sequence shown here is derived from an EMBL/GenBank/DDBJ whole genome shotgun (WGS) entry which is preliminary data.</text>
</comment>
<feature type="signal peptide" evidence="1">
    <location>
        <begin position="1"/>
        <end position="29"/>
    </location>
</feature>
<evidence type="ECO:0000313" key="3">
    <source>
        <dbReference type="Proteomes" id="UP000789595"/>
    </source>
</evidence>
<dbReference type="EMBL" id="CAKKNE010000003">
    <property type="protein sequence ID" value="CAH0372508.1"/>
    <property type="molecule type" value="Genomic_DNA"/>
</dbReference>